<name>A0ABT6FAS7_9BACT</name>
<dbReference type="Gene3D" id="3.40.50.150">
    <property type="entry name" value="Vaccinia Virus protein VP39"/>
    <property type="match status" value="1"/>
</dbReference>
<dbReference type="PANTHER" id="PTHR14741">
    <property type="entry name" value="S-ADENOSYLMETHIONINE-DEPENDENT METHYLTRANSFERASE RELATED"/>
    <property type="match status" value="1"/>
</dbReference>
<sequence length="424" mass="45721">MTSYENDARRSTQDRRVRAPDESDAEFQVLSTDAGRALLVEVQAVKTPGPADLTRWRKGSAPEVVAAAIRLAEARRKAPAKFSRGERMWLDPVGLEQATAEAVAVHKARRFEADVVVDFCSGIGGDAIALAGRSQVLAVDRDQGMGRRVAWNADVYDRGGRVLPCRATAEAFPIPGGAWAHIDPDRRTSGRGRAVDAEGYVPGPAFLHALMRRAPGGAIKLGPASDFARFAEDEACEVEIVSLGGEAKEAVVWFGAAVSCRRRATKLPEGVTWTDRMGDEPWSEYPVVAPTSRWLYDPDPALSRAGLVDSFARDHGLGRIAADLPYLTSDAPLATPWLEAFEILGVHPLDLKKLRRLIDVDRLGPVSVKHRTTDLKPEALRPLLRHHGDSPTVLFLTGGAGPGRAIVTRKATLSTAGLPDDTAG</sequence>
<keyword evidence="4" id="KW-1185">Reference proteome</keyword>
<evidence type="ECO:0000259" key="2">
    <source>
        <dbReference type="Pfam" id="PF18096"/>
    </source>
</evidence>
<dbReference type="EMBL" id="JARRAG010000002">
    <property type="protein sequence ID" value="MDG3004689.1"/>
    <property type="molecule type" value="Genomic_DNA"/>
</dbReference>
<gene>
    <name evidence="3" type="ORF">PZE19_12950</name>
</gene>
<keyword evidence="3" id="KW-0808">Transferase</keyword>
<accession>A0ABT6FAS7</accession>
<dbReference type="PANTHER" id="PTHR14741:SF32">
    <property type="entry name" value="TRIMETHYLGUANOSINE SYNTHASE"/>
    <property type="match status" value="1"/>
</dbReference>
<dbReference type="GO" id="GO:0008168">
    <property type="term" value="F:methyltransferase activity"/>
    <property type="evidence" value="ECO:0007669"/>
    <property type="project" value="UniProtKB-KW"/>
</dbReference>
<dbReference type="SUPFAM" id="SSF53335">
    <property type="entry name" value="S-adenosyl-L-methionine-dependent methyltransferases"/>
    <property type="match status" value="1"/>
</dbReference>
<organism evidence="3 4">
    <name type="scientific">Paludisphaera mucosa</name>
    <dbReference type="NCBI Taxonomy" id="3030827"/>
    <lineage>
        <taxon>Bacteria</taxon>
        <taxon>Pseudomonadati</taxon>
        <taxon>Planctomycetota</taxon>
        <taxon>Planctomycetia</taxon>
        <taxon>Isosphaerales</taxon>
        <taxon>Isosphaeraceae</taxon>
        <taxon>Paludisphaera</taxon>
    </lineage>
</organism>
<dbReference type="Pfam" id="PF18096">
    <property type="entry name" value="Thump_like"/>
    <property type="match status" value="1"/>
</dbReference>
<dbReference type="InterPro" id="IPR029063">
    <property type="entry name" value="SAM-dependent_MTases_sf"/>
</dbReference>
<reference evidence="3 4" key="1">
    <citation type="submission" date="2023-03" db="EMBL/GenBank/DDBJ databases">
        <title>Paludisphaera mucosa sp. nov. a novel planctomycete from northern fen.</title>
        <authorList>
            <person name="Ivanova A."/>
        </authorList>
    </citation>
    <scope>NUCLEOTIDE SEQUENCE [LARGE SCALE GENOMIC DNA]</scope>
    <source>
        <strain evidence="3 4">Pla2</strain>
    </source>
</reference>
<evidence type="ECO:0000313" key="4">
    <source>
        <dbReference type="Proteomes" id="UP001216907"/>
    </source>
</evidence>
<feature type="compositionally biased region" description="Basic and acidic residues" evidence="1">
    <location>
        <begin position="1"/>
        <end position="21"/>
    </location>
</feature>
<dbReference type="Proteomes" id="UP001216907">
    <property type="component" value="Unassembled WGS sequence"/>
</dbReference>
<comment type="caution">
    <text evidence="3">The sequence shown here is derived from an EMBL/GenBank/DDBJ whole genome shotgun (WGS) entry which is preliminary data.</text>
</comment>
<proteinExistence type="predicted"/>
<protein>
    <submittedName>
        <fullName evidence="3">Class I SAM-dependent methyltransferase</fullName>
    </submittedName>
</protein>
<dbReference type="RefSeq" id="WP_277861043.1">
    <property type="nucleotide sequence ID" value="NZ_JARRAG010000002.1"/>
</dbReference>
<keyword evidence="3" id="KW-0489">Methyltransferase</keyword>
<evidence type="ECO:0000313" key="3">
    <source>
        <dbReference type="EMBL" id="MDG3004689.1"/>
    </source>
</evidence>
<feature type="region of interest" description="Disordered" evidence="1">
    <location>
        <begin position="1"/>
        <end position="26"/>
    </location>
</feature>
<feature type="domain" description="THUMP-like" evidence="2">
    <location>
        <begin position="339"/>
        <end position="410"/>
    </location>
</feature>
<evidence type="ECO:0000256" key="1">
    <source>
        <dbReference type="SAM" id="MobiDB-lite"/>
    </source>
</evidence>
<dbReference type="InterPro" id="IPR041497">
    <property type="entry name" value="Thump-like"/>
</dbReference>
<dbReference type="GO" id="GO:0032259">
    <property type="term" value="P:methylation"/>
    <property type="evidence" value="ECO:0007669"/>
    <property type="project" value="UniProtKB-KW"/>
</dbReference>